<evidence type="ECO:0000256" key="1">
    <source>
        <dbReference type="SAM" id="Phobius"/>
    </source>
</evidence>
<protein>
    <submittedName>
        <fullName evidence="2">Uncharacterized protein</fullName>
    </submittedName>
</protein>
<comment type="caution">
    <text evidence="2">The sequence shown here is derived from an EMBL/GenBank/DDBJ whole genome shotgun (WGS) entry which is preliminary data.</text>
</comment>
<accession>A0ABV3LTP9</accession>
<proteinExistence type="predicted"/>
<dbReference type="Proteomes" id="UP001553843">
    <property type="component" value="Unassembled WGS sequence"/>
</dbReference>
<keyword evidence="1" id="KW-0472">Membrane</keyword>
<sequence length="95" mass="10432">MAVFDDDLFGATRWPVDPDASLDYCQWCAQLRQADGLAELSARVEAARRNDSFPAWPPWPAWLAWGGLWRGRGRVVLLSAATAALLSGFLAVTLV</sequence>
<evidence type="ECO:0000313" key="3">
    <source>
        <dbReference type="Proteomes" id="UP001553843"/>
    </source>
</evidence>
<keyword evidence="1" id="KW-1133">Transmembrane helix</keyword>
<feature type="transmembrane region" description="Helical" evidence="1">
    <location>
        <begin position="75"/>
        <end position="94"/>
    </location>
</feature>
<evidence type="ECO:0000313" key="2">
    <source>
        <dbReference type="EMBL" id="MEW2362832.1"/>
    </source>
</evidence>
<dbReference type="EMBL" id="JBEYRS010000004">
    <property type="protein sequence ID" value="MEW2362832.1"/>
    <property type="molecule type" value="Genomic_DNA"/>
</dbReference>
<reference evidence="2 3" key="1">
    <citation type="submission" date="2024-06" db="EMBL/GenBank/DDBJ databases">
        <title>The Natural Products Discovery Center: Release of the First 8490 Sequenced Strains for Exploring Actinobacteria Biosynthetic Diversity.</title>
        <authorList>
            <person name="Kalkreuter E."/>
            <person name="Kautsar S.A."/>
            <person name="Yang D."/>
            <person name="Bader C.D."/>
            <person name="Teijaro C.N."/>
            <person name="Fluegel L."/>
            <person name="Davis C.M."/>
            <person name="Simpson J.R."/>
            <person name="Lauterbach L."/>
            <person name="Steele A.D."/>
            <person name="Gui C."/>
            <person name="Meng S."/>
            <person name="Li G."/>
            <person name="Viehrig K."/>
            <person name="Ye F."/>
            <person name="Su P."/>
            <person name="Kiefer A.F."/>
            <person name="Nichols A."/>
            <person name="Cepeda A.J."/>
            <person name="Yan W."/>
            <person name="Fan B."/>
            <person name="Jiang Y."/>
            <person name="Adhikari A."/>
            <person name="Zheng C.-J."/>
            <person name="Schuster L."/>
            <person name="Cowan T.M."/>
            <person name="Smanski M.J."/>
            <person name="Chevrette M.G."/>
            <person name="De Carvalho L.P.S."/>
            <person name="Shen B."/>
        </authorList>
    </citation>
    <scope>NUCLEOTIDE SEQUENCE [LARGE SCALE GENOMIC DNA]</scope>
    <source>
        <strain evidence="2 3">NPDC047833</strain>
    </source>
</reference>
<keyword evidence="3" id="KW-1185">Reference proteome</keyword>
<dbReference type="RefSeq" id="WP_359777933.1">
    <property type="nucleotide sequence ID" value="NZ_JBEYRR010000004.1"/>
</dbReference>
<organism evidence="2 3">
    <name type="scientific">Streptomyces huasconensis</name>
    <dbReference type="NCBI Taxonomy" id="1854574"/>
    <lineage>
        <taxon>Bacteria</taxon>
        <taxon>Bacillati</taxon>
        <taxon>Actinomycetota</taxon>
        <taxon>Actinomycetes</taxon>
        <taxon>Kitasatosporales</taxon>
        <taxon>Streptomycetaceae</taxon>
        <taxon>Streptomyces</taxon>
    </lineage>
</organism>
<gene>
    <name evidence="2" type="ORF">AB0887_12860</name>
</gene>
<keyword evidence="1" id="KW-0812">Transmembrane</keyword>
<name>A0ABV3LTP9_9ACTN</name>